<dbReference type="Gene3D" id="3.20.20.70">
    <property type="entry name" value="Aldolase class I"/>
    <property type="match status" value="1"/>
</dbReference>
<dbReference type="AlphaFoldDB" id="A0A0H3G5T1"/>
<feature type="binding site" evidence="3">
    <location>
        <position position="288"/>
    </location>
    <ligand>
        <name>phosphoenolpyruvate</name>
        <dbReference type="ChEBI" id="CHEBI:58702"/>
    </ligand>
</feature>
<dbReference type="PANTHER" id="PTHR21337">
    <property type="entry name" value="PHOSPHO-2-DEHYDRO-3-DEOXYHEPTONATE ALDOLASE 1, 2"/>
    <property type="match status" value="1"/>
</dbReference>
<proteinExistence type="inferred from homology"/>
<evidence type="ECO:0000256" key="2">
    <source>
        <dbReference type="ARBA" id="ARBA00022679"/>
    </source>
</evidence>
<dbReference type="GO" id="GO:0009073">
    <property type="term" value="P:aromatic amino acid family biosynthetic process"/>
    <property type="evidence" value="ECO:0007669"/>
    <property type="project" value="InterPro"/>
</dbReference>
<feature type="binding site" evidence="3">
    <location>
        <position position="393"/>
    </location>
    <ligand>
        <name>Mn(2+)</name>
        <dbReference type="ChEBI" id="CHEBI:29035"/>
    </ligand>
</feature>
<protein>
    <recommendedName>
        <fullName evidence="4">Phospho-2-dehydro-3-deoxyheptonate aldolase</fullName>
        <ecNumber evidence="4">2.5.1.54</ecNumber>
    </recommendedName>
</protein>
<gene>
    <name evidence="5" type="ordered locus">Zmob_0653</name>
</gene>
<dbReference type="InterPro" id="IPR013785">
    <property type="entry name" value="Aldolase_TIM"/>
</dbReference>
<evidence type="ECO:0000256" key="4">
    <source>
        <dbReference type="RuleBase" id="RU363071"/>
    </source>
</evidence>
<dbReference type="RefSeq" id="WP_014500639.1">
    <property type="nucleotide sequence ID" value="NC_017262.1"/>
</dbReference>
<evidence type="ECO:0000313" key="6">
    <source>
        <dbReference type="Proteomes" id="UP000001494"/>
    </source>
</evidence>
<dbReference type="EMBL" id="CP002850">
    <property type="protein sequence ID" value="AEH62495.1"/>
    <property type="molecule type" value="Genomic_DNA"/>
</dbReference>
<evidence type="ECO:0000256" key="1">
    <source>
        <dbReference type="ARBA" id="ARBA00008911"/>
    </source>
</evidence>
<keyword evidence="3" id="KW-0170">Cobalt</keyword>
<evidence type="ECO:0000256" key="3">
    <source>
        <dbReference type="PIRSR" id="PIRSR602480-1"/>
    </source>
</evidence>
<feature type="binding site" evidence="3">
    <location>
        <position position="423"/>
    </location>
    <ligand>
        <name>Mn(2+)</name>
        <dbReference type="ChEBI" id="CHEBI:29035"/>
    </ligand>
</feature>
<feature type="binding site" evidence="3">
    <location>
        <position position="108"/>
    </location>
    <ligand>
        <name>phosphoenolpyruvate</name>
        <dbReference type="ChEBI" id="CHEBI:58702"/>
    </ligand>
</feature>
<comment type="catalytic activity">
    <reaction evidence="4">
        <text>D-erythrose 4-phosphate + phosphoenolpyruvate + H2O = 7-phospho-2-dehydro-3-deoxy-D-arabino-heptonate + phosphate</text>
        <dbReference type="Rhea" id="RHEA:14717"/>
        <dbReference type="ChEBI" id="CHEBI:15377"/>
        <dbReference type="ChEBI" id="CHEBI:16897"/>
        <dbReference type="ChEBI" id="CHEBI:43474"/>
        <dbReference type="ChEBI" id="CHEBI:58394"/>
        <dbReference type="ChEBI" id="CHEBI:58702"/>
        <dbReference type="EC" id="2.5.1.54"/>
    </reaction>
</comment>
<accession>A0A0H3G5T1</accession>
<keyword evidence="2 4" id="KW-0808">Transferase</keyword>
<comment type="similarity">
    <text evidence="1 4">Belongs to the class-II DAHP synthase family.</text>
</comment>
<comment type="cofactor">
    <cofactor evidence="3">
        <name>Mn(2+)</name>
        <dbReference type="ChEBI" id="CHEBI:29035"/>
    </cofactor>
    <cofactor evidence="3">
        <name>Co(2+)</name>
        <dbReference type="ChEBI" id="CHEBI:48828"/>
    </cofactor>
    <cofactor evidence="3">
        <name>Cd(2+)</name>
        <dbReference type="ChEBI" id="CHEBI:48775"/>
    </cofactor>
    <text evidence="3">Binds 1 divalent cation per subunit. The enzyme is active with manganese, cobalt or cadmium ions.</text>
</comment>
<dbReference type="KEGG" id="zmm:Zmob_0653"/>
<name>A0A0H3G5T1_ZYMMA</name>
<keyword evidence="3" id="KW-0104">Cadmium</keyword>
<feature type="binding site" evidence="3">
    <location>
        <position position="69"/>
    </location>
    <ligand>
        <name>Mn(2+)</name>
        <dbReference type="ChEBI" id="CHEBI:29035"/>
    </ligand>
</feature>
<dbReference type="Pfam" id="PF01474">
    <property type="entry name" value="DAHP_synth_2"/>
    <property type="match status" value="1"/>
</dbReference>
<reference evidence="5 6" key="1">
    <citation type="journal article" date="2011" name="J. Bacteriol.">
        <title>Genome sequence of the ethanol-producing Zymomonas mobilis subsp. mobilis lectotype strain ATCC 10988.</title>
        <authorList>
            <person name="Pappas K.M."/>
            <person name="Kouvelis V.N."/>
            <person name="Saunders E."/>
            <person name="Brettin T.S."/>
            <person name="Bruce D."/>
            <person name="Detter C."/>
            <person name="Balakireva M."/>
            <person name="Han C.S."/>
            <person name="Savvakis G."/>
            <person name="Kyrpides N.C."/>
            <person name="Typas M.A."/>
        </authorList>
    </citation>
    <scope>NUCLEOTIDE SEQUENCE [LARGE SCALE GENOMIC DNA]</scope>
    <source>
        <strain evidence="6">ATCC 10988 / DSM 424 / CCUG 17860 / LMG 404 / NCIMB 8938 / NRRL B-806 / ZM1</strain>
    </source>
</reference>
<feature type="binding site" evidence="3">
    <location>
        <position position="319"/>
    </location>
    <ligand>
        <name>phosphoenolpyruvate</name>
        <dbReference type="ChEBI" id="CHEBI:58702"/>
    </ligand>
</feature>
<dbReference type="PANTHER" id="PTHR21337:SF0">
    <property type="entry name" value="PHOSPHO-2-DEHYDRO-3-DEOXYHEPTONATE ALDOLASE"/>
    <property type="match status" value="1"/>
</dbReference>
<dbReference type="Proteomes" id="UP000001494">
    <property type="component" value="Chromosome"/>
</dbReference>
<dbReference type="SUPFAM" id="SSF51569">
    <property type="entry name" value="Aldolase"/>
    <property type="match status" value="1"/>
</dbReference>
<keyword evidence="3" id="KW-0464">Manganese</keyword>
<organism evidence="5 6">
    <name type="scientific">Zymomonas mobilis subsp. mobilis (strain ATCC 10988 / DSM 424 / LMG 404 / NCIMB 8938 / NRRL B-806 / ZM1)</name>
    <dbReference type="NCBI Taxonomy" id="555217"/>
    <lineage>
        <taxon>Bacteria</taxon>
        <taxon>Pseudomonadati</taxon>
        <taxon>Pseudomonadota</taxon>
        <taxon>Alphaproteobacteria</taxon>
        <taxon>Sphingomonadales</taxon>
        <taxon>Zymomonadaceae</taxon>
        <taxon>Zymomonas</taxon>
    </lineage>
</organism>
<dbReference type="EC" id="2.5.1.54" evidence="4"/>
<feature type="binding site" evidence="3">
    <location>
        <position position="351"/>
    </location>
    <ligand>
        <name>Mn(2+)</name>
        <dbReference type="ChEBI" id="CHEBI:29035"/>
    </ligand>
</feature>
<evidence type="ECO:0000313" key="5">
    <source>
        <dbReference type="EMBL" id="AEH62495.1"/>
    </source>
</evidence>
<dbReference type="OrthoDB" id="9766852at2"/>
<sequence>MVTDWTPDSWRDFEARQLPIYPDNDKLDKALDQLSSYPPLILGSEARLLKEKLADVAKGKAFVVQGGDCAESFRDFSAESVRATLSALLWMDAVVSYASGKPVVRIGRIAGQFAKPRSSNMEEKDGVSLPSYRGDNVNDISFTEEARLPDPDRLLAGHAQSAITLNLIRAYTQAGDDKWEYAFNGLHDFVNSRSWADDSWRGLVAEMGDAFRFAQSCGGFGNGYAAPCFTSHEALHLPYEEAMVRSDCDYGLDYATSGHFLWIGDRTRFEGSAHVEFLRGIDNPIGLKCGPNLEADELLRLLDVLDPSREAGRITLITRYGADKIEKHLPTLVRAVKAEGRPVAWICDPMHGNGTTTSEGQKTRPFERILDEVKGFFAVHQAEGTYAGGIHLEMTGLDVTECIGGSAGLSEEDLKRRYMTHCDPRLSRDQALEMAFQVADLF</sequence>
<dbReference type="GO" id="GO:0003849">
    <property type="term" value="F:3-deoxy-7-phosphoheptulonate synthase activity"/>
    <property type="evidence" value="ECO:0007669"/>
    <property type="project" value="UniProtKB-EC"/>
</dbReference>
<dbReference type="InterPro" id="IPR002480">
    <property type="entry name" value="DAHP_synth_2"/>
</dbReference>
<dbReference type="eggNOG" id="COG3200">
    <property type="taxonomic scope" value="Bacteria"/>
</dbReference>
<dbReference type="HOGENOM" id="CLU_026885_0_1_5"/>